<comment type="caution">
    <text evidence="2">The sequence shown here is derived from an EMBL/GenBank/DDBJ whole genome shotgun (WGS) entry which is preliminary data.</text>
</comment>
<sequence length="238" mass="28116">MATAKQNIGRSVSLRPIEEYTKQKSTRMKIIFTILVFFIPLCSIAQKTAIVSDSNYQMGYVYLKGAFKPKVLAENDLNFNLLTYLTTYLNKKNVENKELENFDFKELEYFSQRYKYKKMVAYAEDFCIKNNLDQIIIIRTKNAYTLADPMQMFFGFDHDFGIATLSMYDKRPMLFYNFSIIRYLKGSNDFKVLLEPGYKNQKFDDVVFDKENYKLINDKVLIHFQPVFEAILNKALYK</sequence>
<dbReference type="Proteomes" id="UP000051950">
    <property type="component" value="Unassembled WGS sequence"/>
</dbReference>
<name>A0A0T5VJF0_9SPHI</name>
<dbReference type="STRING" id="687842.ASU31_21600"/>
<protein>
    <submittedName>
        <fullName evidence="2">Uncharacterized protein</fullName>
    </submittedName>
</protein>
<dbReference type="AlphaFoldDB" id="A0A0T5VJF0"/>
<dbReference type="EMBL" id="LMZQ01000027">
    <property type="protein sequence ID" value="KRT14012.1"/>
    <property type="molecule type" value="Genomic_DNA"/>
</dbReference>
<gene>
    <name evidence="2" type="ORF">ASU31_21600</name>
</gene>
<evidence type="ECO:0000313" key="2">
    <source>
        <dbReference type="EMBL" id="KRT14012.1"/>
    </source>
</evidence>
<keyword evidence="1" id="KW-1133">Transmembrane helix</keyword>
<feature type="transmembrane region" description="Helical" evidence="1">
    <location>
        <begin position="30"/>
        <end position="50"/>
    </location>
</feature>
<keyword evidence="1" id="KW-0812">Transmembrane</keyword>
<reference evidence="2 3" key="1">
    <citation type="submission" date="2015-11" db="EMBL/GenBank/DDBJ databases">
        <title>Sequence of Pedobacter ginsenosidimutans.</title>
        <authorList>
            <person name="Carson E."/>
            <person name="Keyser V."/>
            <person name="Newman J."/>
            <person name="Miller J."/>
        </authorList>
    </citation>
    <scope>NUCLEOTIDE SEQUENCE [LARGE SCALE GENOMIC DNA]</scope>
    <source>
        <strain evidence="2 3">KACC 14530</strain>
    </source>
</reference>
<proteinExistence type="predicted"/>
<keyword evidence="1" id="KW-0472">Membrane</keyword>
<keyword evidence="3" id="KW-1185">Reference proteome</keyword>
<evidence type="ECO:0000313" key="3">
    <source>
        <dbReference type="Proteomes" id="UP000051950"/>
    </source>
</evidence>
<evidence type="ECO:0000256" key="1">
    <source>
        <dbReference type="SAM" id="Phobius"/>
    </source>
</evidence>
<accession>A0A0T5VJF0</accession>
<organism evidence="2 3">
    <name type="scientific">Pedobacter ginsenosidimutans</name>
    <dbReference type="NCBI Taxonomy" id="687842"/>
    <lineage>
        <taxon>Bacteria</taxon>
        <taxon>Pseudomonadati</taxon>
        <taxon>Bacteroidota</taxon>
        <taxon>Sphingobacteriia</taxon>
        <taxon>Sphingobacteriales</taxon>
        <taxon>Sphingobacteriaceae</taxon>
        <taxon>Pedobacter</taxon>
    </lineage>
</organism>